<accession>A0ABV2HG84</accession>
<evidence type="ECO:0000313" key="2">
    <source>
        <dbReference type="Proteomes" id="UP001549086"/>
    </source>
</evidence>
<sequence length="31" mass="3221">MAGFCGENISATGFSIDVSRLIAAMQNITAM</sequence>
<keyword evidence="2" id="KW-1185">Reference proteome</keyword>
<evidence type="ECO:0000313" key="1">
    <source>
        <dbReference type="EMBL" id="MET3589559.1"/>
    </source>
</evidence>
<organism evidence="1 2">
    <name type="scientific">Bartonella silvatica</name>
    <dbReference type="NCBI Taxonomy" id="357760"/>
    <lineage>
        <taxon>Bacteria</taxon>
        <taxon>Pseudomonadati</taxon>
        <taxon>Pseudomonadota</taxon>
        <taxon>Alphaproteobacteria</taxon>
        <taxon>Hyphomicrobiales</taxon>
        <taxon>Bartonellaceae</taxon>
        <taxon>Bartonella</taxon>
    </lineage>
</organism>
<protein>
    <submittedName>
        <fullName evidence="1">Histidyl-tRNA synthetase</fullName>
    </submittedName>
</protein>
<reference evidence="1 2" key="1">
    <citation type="submission" date="2024-06" db="EMBL/GenBank/DDBJ databases">
        <title>Genomic Encyclopedia of Type Strains, Phase IV (KMG-IV): sequencing the most valuable type-strain genomes for metagenomic binning, comparative biology and taxonomic classification.</title>
        <authorList>
            <person name="Goeker M."/>
        </authorList>
    </citation>
    <scope>NUCLEOTIDE SEQUENCE [LARGE SCALE GENOMIC DNA]</scope>
    <source>
        <strain evidence="1 2">DSM 23649</strain>
    </source>
</reference>
<gene>
    <name evidence="1" type="ORF">ABID23_000643</name>
</gene>
<comment type="caution">
    <text evidence="1">The sequence shown here is derived from an EMBL/GenBank/DDBJ whole genome shotgun (WGS) entry which is preliminary data.</text>
</comment>
<proteinExistence type="predicted"/>
<dbReference type="EMBL" id="JBEPLI010000004">
    <property type="protein sequence ID" value="MET3589559.1"/>
    <property type="molecule type" value="Genomic_DNA"/>
</dbReference>
<name>A0ABV2HG84_9HYPH</name>
<dbReference type="Proteomes" id="UP001549086">
    <property type="component" value="Unassembled WGS sequence"/>
</dbReference>